<feature type="compositionally biased region" description="Low complexity" evidence="1">
    <location>
        <begin position="363"/>
        <end position="386"/>
    </location>
</feature>
<dbReference type="EMBL" id="MWWX01000024">
    <property type="protein sequence ID" value="OZG59261.1"/>
    <property type="molecule type" value="Genomic_DNA"/>
</dbReference>
<keyword evidence="2" id="KW-0472">Membrane</keyword>
<keyword evidence="4" id="KW-1185">Reference proteome</keyword>
<gene>
    <name evidence="3" type="ORF">BLEM_2296</name>
</gene>
<reference evidence="3 4" key="1">
    <citation type="journal article" date="2017" name="BMC Genomics">
        <title>Comparative genomic and phylogenomic analyses of the Bifidobacteriaceae family.</title>
        <authorList>
            <person name="Lugli G.A."/>
            <person name="Milani C."/>
            <person name="Turroni F."/>
            <person name="Duranti S."/>
            <person name="Mancabelli L."/>
            <person name="Mangifesta M."/>
            <person name="Ferrario C."/>
            <person name="Modesto M."/>
            <person name="Mattarelli P."/>
            <person name="Jiri K."/>
            <person name="van Sinderen D."/>
            <person name="Ventura M."/>
        </authorList>
    </citation>
    <scope>NUCLEOTIDE SEQUENCE [LARGE SCALE GENOMIC DNA]</scope>
    <source>
        <strain evidence="3 4">DSM 28807</strain>
    </source>
</reference>
<keyword evidence="2" id="KW-1133">Transmembrane helix</keyword>
<evidence type="ECO:0000313" key="3">
    <source>
        <dbReference type="EMBL" id="OZG59261.1"/>
    </source>
</evidence>
<feature type="compositionally biased region" description="Pro residues" evidence="1">
    <location>
        <begin position="418"/>
        <end position="429"/>
    </location>
</feature>
<sequence>MFSNGDMDDEWTNGPVAPTPRGTVGVEPSVVPDPDVDAGREPSGVDGSDVGDEWDMPPMVARAGALEGPDGVSLRPALDVITDRRGEDFAVRVAVQAERLRGEYRRSEPSDGASPAVDAADMLDDLAAVSDVQPDPASPDPPRTGIPAKRDFRGVRIVLAVAVGILAVAIAAGATLAVLHARADKTALEKCSSAYDAAKSSLSELTGAIAEAEELLDGIGEDDVLDAATISDLETLTATESGAATTCPADAGADALEAAATANRTSADRTETLASRVEQAMSDVRESMLDKTVAIAEALLESSDGKVQDDKTRDKLREAIEERDADAIAKAVKAVNESINAKTEADRKAQEEADRKAAEEAEAAAQAQSQSAPQQQQSYTPSYSYGGNAGSDGGTSSGSGSSGTGSSSGSDGWYVPEPMTPNPFPDVIP</sequence>
<proteinExistence type="predicted"/>
<evidence type="ECO:0000313" key="4">
    <source>
        <dbReference type="Proteomes" id="UP000216352"/>
    </source>
</evidence>
<comment type="caution">
    <text evidence="3">The sequence shown here is derived from an EMBL/GenBank/DDBJ whole genome shotgun (WGS) entry which is preliminary data.</text>
</comment>
<keyword evidence="2" id="KW-0812">Transmembrane</keyword>
<feature type="region of interest" description="Disordered" evidence="1">
    <location>
        <begin position="341"/>
        <end position="429"/>
    </location>
</feature>
<dbReference type="AlphaFoldDB" id="A0A261FJC1"/>
<evidence type="ECO:0000256" key="2">
    <source>
        <dbReference type="SAM" id="Phobius"/>
    </source>
</evidence>
<dbReference type="STRING" id="1603886.GCA_001895165_01557"/>
<feature type="compositionally biased region" description="Basic and acidic residues" evidence="1">
    <location>
        <begin position="343"/>
        <end position="359"/>
    </location>
</feature>
<name>A0A261FJC1_9BIFI</name>
<accession>A0A261FJC1</accession>
<feature type="region of interest" description="Disordered" evidence="1">
    <location>
        <begin position="1"/>
        <end position="56"/>
    </location>
</feature>
<organism evidence="3 4">
    <name type="scientific">Bifidobacterium lemurum</name>
    <dbReference type="NCBI Taxonomy" id="1603886"/>
    <lineage>
        <taxon>Bacteria</taxon>
        <taxon>Bacillati</taxon>
        <taxon>Actinomycetota</taxon>
        <taxon>Actinomycetes</taxon>
        <taxon>Bifidobacteriales</taxon>
        <taxon>Bifidobacteriaceae</taxon>
        <taxon>Bifidobacterium</taxon>
    </lineage>
</organism>
<feature type="compositionally biased region" description="Low complexity" evidence="1">
    <location>
        <begin position="24"/>
        <end position="33"/>
    </location>
</feature>
<dbReference type="Proteomes" id="UP000216352">
    <property type="component" value="Unassembled WGS sequence"/>
</dbReference>
<feature type="compositionally biased region" description="Acidic residues" evidence="1">
    <location>
        <begin position="1"/>
        <end position="11"/>
    </location>
</feature>
<evidence type="ECO:0000256" key="1">
    <source>
        <dbReference type="SAM" id="MobiDB-lite"/>
    </source>
</evidence>
<dbReference type="RefSeq" id="WP_072726213.1">
    <property type="nucleotide sequence ID" value="NZ_BDIS01000019.1"/>
</dbReference>
<feature type="compositionally biased region" description="Gly residues" evidence="1">
    <location>
        <begin position="387"/>
        <end position="403"/>
    </location>
</feature>
<protein>
    <submittedName>
        <fullName evidence="3">Molecular chaperone</fullName>
    </submittedName>
</protein>
<feature type="transmembrane region" description="Helical" evidence="2">
    <location>
        <begin position="157"/>
        <end position="181"/>
    </location>
</feature>